<dbReference type="RefSeq" id="WP_425344638.1">
    <property type="nucleotide sequence ID" value="NZ_JBGUBD010000003.1"/>
</dbReference>
<dbReference type="InterPro" id="IPR039383">
    <property type="entry name" value="FHIT"/>
</dbReference>
<dbReference type="CDD" id="cd01275">
    <property type="entry name" value="FHIT"/>
    <property type="match status" value="1"/>
</dbReference>
<reference evidence="4 5" key="1">
    <citation type="submission" date="2024-08" db="EMBL/GenBank/DDBJ databases">
        <title>Whole-genome sequencing of halo(alkali)philic microorganisms from hypersaline lakes.</title>
        <authorList>
            <person name="Sorokin D.Y."/>
            <person name="Merkel A.Y."/>
            <person name="Messina E."/>
            <person name="Yakimov M."/>
        </authorList>
    </citation>
    <scope>NUCLEOTIDE SEQUENCE [LARGE SCALE GENOMIC DNA]</scope>
    <source>
        <strain evidence="4 5">AB-hyl4</strain>
    </source>
</reference>
<dbReference type="PROSITE" id="PS51084">
    <property type="entry name" value="HIT_2"/>
    <property type="match status" value="1"/>
</dbReference>
<keyword evidence="1" id="KW-0547">Nucleotide-binding</keyword>
<keyword evidence="5" id="KW-1185">Reference proteome</keyword>
<dbReference type="EMBL" id="JBGUBD010000003">
    <property type="protein sequence ID" value="MFA9477711.1"/>
    <property type="molecule type" value="Genomic_DNA"/>
</dbReference>
<evidence type="ECO:0000259" key="3">
    <source>
        <dbReference type="PROSITE" id="PS51084"/>
    </source>
</evidence>
<dbReference type="InterPro" id="IPR036265">
    <property type="entry name" value="HIT-like_sf"/>
</dbReference>
<protein>
    <submittedName>
        <fullName evidence="4">HIT domain-containing protein</fullName>
    </submittedName>
</protein>
<feature type="domain" description="HIT" evidence="3">
    <location>
        <begin position="33"/>
        <end position="147"/>
    </location>
</feature>
<dbReference type="Pfam" id="PF01230">
    <property type="entry name" value="HIT"/>
    <property type="match status" value="1"/>
</dbReference>
<proteinExistence type="predicted"/>
<dbReference type="SUPFAM" id="SSF54197">
    <property type="entry name" value="HIT-like"/>
    <property type="match status" value="1"/>
</dbReference>
<name>A0ABV4U2E1_9BACT</name>
<dbReference type="PANTHER" id="PTHR42997">
    <property type="entry name" value="HIT FAMILY HYDROLASE"/>
    <property type="match status" value="1"/>
</dbReference>
<comment type="caution">
    <text evidence="4">The sequence shown here is derived from an EMBL/GenBank/DDBJ whole genome shotgun (WGS) entry which is preliminary data.</text>
</comment>
<feature type="short sequence motif" description="Histidine triad motif" evidence="2">
    <location>
        <begin position="132"/>
        <end position="136"/>
    </location>
</feature>
<dbReference type="Gene3D" id="3.30.428.10">
    <property type="entry name" value="HIT-like"/>
    <property type="match status" value="1"/>
</dbReference>
<dbReference type="InterPro" id="IPR011146">
    <property type="entry name" value="HIT-like"/>
</dbReference>
<gene>
    <name evidence="4" type="ORF">ACERK3_05315</name>
</gene>
<evidence type="ECO:0000256" key="1">
    <source>
        <dbReference type="ARBA" id="ARBA00022741"/>
    </source>
</evidence>
<dbReference type="PANTHER" id="PTHR42997:SF1">
    <property type="entry name" value="AP-4-A PHOSPHORYLASE"/>
    <property type="match status" value="1"/>
</dbReference>
<sequence>MRNENLWAPWRIDYIRGLSDAKDADPAADADCFLCDAAADGHDTAALADRLILLRDERGLLMLNRYPYTNGHLLIAPLDHVPELSDMTADQRTGLMELTELATRLLKTVLNPQGVNLGMNLGRCAGAGVPGHAHMHVVPRWNGDVNFMNAVAGVRVIPQDLASAYDDLKTALPSLT</sequence>
<accession>A0ABV4U2E1</accession>
<organism evidence="4 5">
    <name type="scientific">Natronomicrosphaera hydrolytica</name>
    <dbReference type="NCBI Taxonomy" id="3242702"/>
    <lineage>
        <taxon>Bacteria</taxon>
        <taxon>Pseudomonadati</taxon>
        <taxon>Planctomycetota</taxon>
        <taxon>Phycisphaerae</taxon>
        <taxon>Phycisphaerales</taxon>
        <taxon>Phycisphaeraceae</taxon>
        <taxon>Natronomicrosphaera</taxon>
    </lineage>
</organism>
<evidence type="ECO:0000256" key="2">
    <source>
        <dbReference type="PROSITE-ProRule" id="PRU00464"/>
    </source>
</evidence>
<evidence type="ECO:0000313" key="4">
    <source>
        <dbReference type="EMBL" id="MFA9477711.1"/>
    </source>
</evidence>
<evidence type="ECO:0000313" key="5">
    <source>
        <dbReference type="Proteomes" id="UP001575105"/>
    </source>
</evidence>
<dbReference type="InterPro" id="IPR052908">
    <property type="entry name" value="AP-4-A_phosphorylase"/>
</dbReference>
<dbReference type="Proteomes" id="UP001575105">
    <property type="component" value="Unassembled WGS sequence"/>
</dbReference>